<comment type="caution">
    <text evidence="2">The sequence shown here is derived from an EMBL/GenBank/DDBJ whole genome shotgun (WGS) entry which is preliminary data.</text>
</comment>
<dbReference type="Gene3D" id="3.40.50.720">
    <property type="entry name" value="NAD(P)-binding Rossmann-like Domain"/>
    <property type="match status" value="1"/>
</dbReference>
<dbReference type="InterPro" id="IPR036291">
    <property type="entry name" value="NAD(P)-bd_dom_sf"/>
</dbReference>
<proteinExistence type="predicted"/>
<dbReference type="PANTHER" id="PTHR47129:SF1">
    <property type="entry name" value="NMRA-LIKE DOMAIN-CONTAINING PROTEIN"/>
    <property type="match status" value="1"/>
</dbReference>
<evidence type="ECO:0000313" key="2">
    <source>
        <dbReference type="EMBL" id="GAA2153630.1"/>
    </source>
</evidence>
<dbReference type="InterPro" id="IPR008030">
    <property type="entry name" value="NmrA-like"/>
</dbReference>
<dbReference type="Gene3D" id="3.90.25.10">
    <property type="entry name" value="UDP-galactose 4-epimerase, domain 1"/>
    <property type="match status" value="1"/>
</dbReference>
<gene>
    <name evidence="2" type="ORF">GCM10009727_60200</name>
</gene>
<dbReference type="Proteomes" id="UP001501020">
    <property type="component" value="Unassembled WGS sequence"/>
</dbReference>
<evidence type="ECO:0000259" key="1">
    <source>
        <dbReference type="Pfam" id="PF05368"/>
    </source>
</evidence>
<dbReference type="PANTHER" id="PTHR47129">
    <property type="entry name" value="QUINONE OXIDOREDUCTASE 2"/>
    <property type="match status" value="1"/>
</dbReference>
<dbReference type="RefSeq" id="WP_344274545.1">
    <property type="nucleotide sequence ID" value="NZ_BAAAMR010000062.1"/>
</dbReference>
<name>A0ABP5LTV1_9ACTN</name>
<feature type="domain" description="NmrA-like" evidence="1">
    <location>
        <begin position="2"/>
        <end position="253"/>
    </location>
</feature>
<keyword evidence="3" id="KW-1185">Reference proteome</keyword>
<dbReference type="InterPro" id="IPR052718">
    <property type="entry name" value="NmrA-type_oxidoreductase"/>
</dbReference>
<dbReference type="EMBL" id="BAAAMR010000062">
    <property type="protein sequence ID" value="GAA2153630.1"/>
    <property type="molecule type" value="Genomic_DNA"/>
</dbReference>
<organism evidence="2 3">
    <name type="scientific">Actinomadura napierensis</name>
    <dbReference type="NCBI Taxonomy" id="267854"/>
    <lineage>
        <taxon>Bacteria</taxon>
        <taxon>Bacillati</taxon>
        <taxon>Actinomycetota</taxon>
        <taxon>Actinomycetes</taxon>
        <taxon>Streptosporangiales</taxon>
        <taxon>Thermomonosporaceae</taxon>
        <taxon>Actinomadura</taxon>
    </lineage>
</organism>
<protein>
    <submittedName>
        <fullName evidence="2">NAD(P)H-binding protein</fullName>
    </submittedName>
</protein>
<dbReference type="SUPFAM" id="SSF51735">
    <property type="entry name" value="NAD(P)-binding Rossmann-fold domains"/>
    <property type="match status" value="1"/>
</dbReference>
<evidence type="ECO:0000313" key="3">
    <source>
        <dbReference type="Proteomes" id="UP001501020"/>
    </source>
</evidence>
<sequence length="291" mass="30702">MIIVTGATGALNGATVQHLLKLVPAGRIGVSVRDVGKAQHLADRGVRVRRGSYDDPDALRDSFEGAEQVLLVSSNDPSADAVALHRTAIEAAVAAGARRILYTSHQGAGLDSPFPPAGDHAATEALLADTGIAWTSLRNGFYAHSLDWFLGPWQQTGTITAPADGPVSWTDRADAAEAAALILAADRSFDGPITLTAPDAVTFDDIAQIASTLTGRTIERVVVDDEQWIADQVAAGSPQATARMLLTLFQAARQGRFAGVDPLLTELLGRTPRSVTDLLTDRTTRQSHSSH</sequence>
<reference evidence="3" key="1">
    <citation type="journal article" date="2019" name="Int. J. Syst. Evol. Microbiol.">
        <title>The Global Catalogue of Microorganisms (GCM) 10K type strain sequencing project: providing services to taxonomists for standard genome sequencing and annotation.</title>
        <authorList>
            <consortium name="The Broad Institute Genomics Platform"/>
            <consortium name="The Broad Institute Genome Sequencing Center for Infectious Disease"/>
            <person name="Wu L."/>
            <person name="Ma J."/>
        </authorList>
    </citation>
    <scope>NUCLEOTIDE SEQUENCE [LARGE SCALE GENOMIC DNA]</scope>
    <source>
        <strain evidence="3">JCM 13850</strain>
    </source>
</reference>
<accession>A0ABP5LTV1</accession>
<dbReference type="Pfam" id="PF05368">
    <property type="entry name" value="NmrA"/>
    <property type="match status" value="1"/>
</dbReference>